<dbReference type="Proteomes" id="UP000185696">
    <property type="component" value="Unassembled WGS sequence"/>
</dbReference>
<accession>A0A7Z0WQR9</accession>
<dbReference type="SUPFAM" id="SSF51126">
    <property type="entry name" value="Pectin lyase-like"/>
    <property type="match status" value="1"/>
</dbReference>
<proteinExistence type="predicted"/>
<protein>
    <submittedName>
        <fullName evidence="2">Uncharacterized protein</fullName>
    </submittedName>
</protein>
<evidence type="ECO:0000256" key="1">
    <source>
        <dbReference type="SAM" id="MobiDB-lite"/>
    </source>
</evidence>
<keyword evidence="3" id="KW-1185">Reference proteome</keyword>
<organism evidence="2 3">
    <name type="scientific">Actinophytocola xinjiangensis</name>
    <dbReference type="NCBI Taxonomy" id="485602"/>
    <lineage>
        <taxon>Bacteria</taxon>
        <taxon>Bacillati</taxon>
        <taxon>Actinomycetota</taxon>
        <taxon>Actinomycetes</taxon>
        <taxon>Pseudonocardiales</taxon>
        <taxon>Pseudonocardiaceae</taxon>
    </lineage>
</organism>
<feature type="compositionally biased region" description="Low complexity" evidence="1">
    <location>
        <begin position="18"/>
        <end position="27"/>
    </location>
</feature>
<evidence type="ECO:0000313" key="2">
    <source>
        <dbReference type="EMBL" id="OLF13228.1"/>
    </source>
</evidence>
<sequence>MLAACSGEPAESAPPPGVSAGAPAAVPDALPEVPPALDLSAANRRAPVDGLPDWSHAGYREGAGLPGDDEITTDEDCVVTAGELAADYDVRPDDERDDSAGLQQVIDDVRDDCSPDADYESLSLVELPAGELAVSRQLAVDADYLVLRGAGGDPATGTRIVFRPDENTRYDSVSDGDWDEDGMTYESGKGGWLWPGRGLFRVQSRQVHEDYTEDHESAPANRRDLFEGTVNVHWKSGAELAGLAEDPGFAARTGDTVVPLAKRPKDFTEGGYVNIRAANTVAFYEQQQALPTDHDLRNLHMRQQIFRITEVDEDARTITLDRPLEFDVPVSSVSDGSEEIDGKVYESKAAPLVDPVLGVGIENLYLTQVVEGHTPAEAVHDYANLSPADQLHGIVFKWVVNGWVRGVTTYLTGSHPLVTEKAKNLQVEGNRFVGSWNKGKGGNGYLRGSRVWDSVYAGNVLRGLRHFTFQWSASGNVFTGNDTDADVNFHGGWERHNLVERNTVAVPYAHRPGNCTVNCGGEGGATEDDSAWYPVWWGAGRKAVKWSGATGPRNVLFNNTLSKQETEDGEFVPYLDAPGTVLRFGWNGTAYEHLSTGGTPIDDWAGHETTDFTDGGGVDASLTDDAPSLFLTNVTP</sequence>
<name>A0A7Z0WQR9_9PSEU</name>
<evidence type="ECO:0000313" key="3">
    <source>
        <dbReference type="Proteomes" id="UP000185696"/>
    </source>
</evidence>
<feature type="region of interest" description="Disordered" evidence="1">
    <location>
        <begin position="1"/>
        <end position="73"/>
    </location>
</feature>
<reference evidence="2 3" key="1">
    <citation type="submission" date="2016-12" db="EMBL/GenBank/DDBJ databases">
        <title>The draft genome sequence of Actinophytocola xinjiangensis.</title>
        <authorList>
            <person name="Wang W."/>
            <person name="Yuan L."/>
        </authorList>
    </citation>
    <scope>NUCLEOTIDE SEQUENCE [LARGE SCALE GENOMIC DNA]</scope>
    <source>
        <strain evidence="2 3">CGMCC 4.4663</strain>
    </source>
</reference>
<gene>
    <name evidence="2" type="ORF">BLA60_07780</name>
</gene>
<dbReference type="InterPro" id="IPR011050">
    <property type="entry name" value="Pectin_lyase_fold/virulence"/>
</dbReference>
<dbReference type="AlphaFoldDB" id="A0A7Z0WQR9"/>
<comment type="caution">
    <text evidence="2">The sequence shown here is derived from an EMBL/GenBank/DDBJ whole genome shotgun (WGS) entry which is preliminary data.</text>
</comment>
<feature type="compositionally biased region" description="Low complexity" evidence="1">
    <location>
        <begin position="1"/>
        <end position="11"/>
    </location>
</feature>
<dbReference type="EMBL" id="MSIF01000002">
    <property type="protein sequence ID" value="OLF13228.1"/>
    <property type="molecule type" value="Genomic_DNA"/>
</dbReference>